<dbReference type="PRINTS" id="PR00455">
    <property type="entry name" value="HTHTETR"/>
</dbReference>
<dbReference type="PANTHER" id="PTHR30055">
    <property type="entry name" value="HTH-TYPE TRANSCRIPTIONAL REGULATOR RUTR"/>
    <property type="match status" value="1"/>
</dbReference>
<feature type="DNA-binding region" description="H-T-H motif" evidence="2">
    <location>
        <begin position="31"/>
        <end position="50"/>
    </location>
</feature>
<accession>A0A372JEA2</accession>
<dbReference type="PANTHER" id="PTHR30055:SF235">
    <property type="entry name" value="TRANSCRIPTIONAL REGULATORY PROTEIN"/>
    <property type="match status" value="1"/>
</dbReference>
<evidence type="ECO:0000256" key="1">
    <source>
        <dbReference type="ARBA" id="ARBA00023125"/>
    </source>
</evidence>
<dbReference type="InterPro" id="IPR036271">
    <property type="entry name" value="Tet_transcr_reg_TetR-rel_C_sf"/>
</dbReference>
<dbReference type="InterPro" id="IPR050109">
    <property type="entry name" value="HTH-type_TetR-like_transc_reg"/>
</dbReference>
<dbReference type="EMBL" id="QURH01000825">
    <property type="protein sequence ID" value="RFU38335.1"/>
    <property type="molecule type" value="Genomic_DNA"/>
</dbReference>
<dbReference type="GO" id="GO:0000976">
    <property type="term" value="F:transcription cis-regulatory region binding"/>
    <property type="evidence" value="ECO:0007669"/>
    <property type="project" value="TreeGrafter"/>
</dbReference>
<keyword evidence="5" id="KW-1185">Reference proteome</keyword>
<sequence>MAFTERSARTRAEILAAAQRAFAAEGYERATIRSIAADAGIDPSMVIRYFGSKAALYTAASTIDLAVPVLADDPEDAAASYVRAMLDRWEGGRNAAEAVLLRAAPTRPDAAARVQEIFDQEIVPAVRAVRPDDPHVRERAALLLSQSLGVVYCRYLLGIEPLASMDVDTLATLVADAVAGHLTAALPD</sequence>
<dbReference type="Pfam" id="PF17920">
    <property type="entry name" value="TetR_C_16"/>
    <property type="match status" value="1"/>
</dbReference>
<evidence type="ECO:0000256" key="2">
    <source>
        <dbReference type="PROSITE-ProRule" id="PRU00335"/>
    </source>
</evidence>
<organism evidence="4 5">
    <name type="scientific">Actinomadura logoneensis</name>
    <dbReference type="NCBI Taxonomy" id="2293572"/>
    <lineage>
        <taxon>Bacteria</taxon>
        <taxon>Bacillati</taxon>
        <taxon>Actinomycetota</taxon>
        <taxon>Actinomycetes</taxon>
        <taxon>Streptosporangiales</taxon>
        <taxon>Thermomonosporaceae</taxon>
        <taxon>Actinomadura</taxon>
    </lineage>
</organism>
<dbReference type="PROSITE" id="PS50977">
    <property type="entry name" value="HTH_TETR_2"/>
    <property type="match status" value="1"/>
</dbReference>
<dbReference type="RefSeq" id="WP_117360161.1">
    <property type="nucleotide sequence ID" value="NZ_QURH01000825.1"/>
</dbReference>
<keyword evidence="1 2" id="KW-0238">DNA-binding</keyword>
<dbReference type="InterPro" id="IPR041678">
    <property type="entry name" value="TetR_C_16"/>
</dbReference>
<dbReference type="Gene3D" id="1.10.357.10">
    <property type="entry name" value="Tetracycline Repressor, domain 2"/>
    <property type="match status" value="1"/>
</dbReference>
<evidence type="ECO:0000259" key="3">
    <source>
        <dbReference type="PROSITE" id="PS50977"/>
    </source>
</evidence>
<protein>
    <submittedName>
        <fullName evidence="4">TetR/AcrR family transcriptional regulator</fullName>
    </submittedName>
</protein>
<dbReference type="SUPFAM" id="SSF46689">
    <property type="entry name" value="Homeodomain-like"/>
    <property type="match status" value="1"/>
</dbReference>
<feature type="domain" description="HTH tetR-type" evidence="3">
    <location>
        <begin position="8"/>
        <end position="68"/>
    </location>
</feature>
<dbReference type="Pfam" id="PF00440">
    <property type="entry name" value="TetR_N"/>
    <property type="match status" value="1"/>
</dbReference>
<dbReference type="Gene3D" id="1.10.10.60">
    <property type="entry name" value="Homeodomain-like"/>
    <property type="match status" value="1"/>
</dbReference>
<evidence type="ECO:0000313" key="4">
    <source>
        <dbReference type="EMBL" id="RFU38335.1"/>
    </source>
</evidence>
<dbReference type="InterPro" id="IPR009057">
    <property type="entry name" value="Homeodomain-like_sf"/>
</dbReference>
<reference evidence="4 5" key="1">
    <citation type="submission" date="2018-08" db="EMBL/GenBank/DDBJ databases">
        <title>Actinomadura jelena sp. nov., a novel Actinomycete isolated from soil in Chad.</title>
        <authorList>
            <person name="Shi L."/>
        </authorList>
    </citation>
    <scope>NUCLEOTIDE SEQUENCE [LARGE SCALE GENOMIC DNA]</scope>
    <source>
        <strain evidence="4 5">NEAU-G17</strain>
    </source>
</reference>
<name>A0A372JEA2_9ACTN</name>
<gene>
    <name evidence="4" type="ORF">DZF91_28215</name>
</gene>
<dbReference type="AlphaFoldDB" id="A0A372JEA2"/>
<comment type="caution">
    <text evidence="4">The sequence shown here is derived from an EMBL/GenBank/DDBJ whole genome shotgun (WGS) entry which is preliminary data.</text>
</comment>
<dbReference type="InterPro" id="IPR001647">
    <property type="entry name" value="HTH_TetR"/>
</dbReference>
<proteinExistence type="predicted"/>
<dbReference type="SUPFAM" id="SSF48498">
    <property type="entry name" value="Tetracyclin repressor-like, C-terminal domain"/>
    <property type="match status" value="1"/>
</dbReference>
<dbReference type="OrthoDB" id="3210235at2"/>
<dbReference type="GO" id="GO:0003700">
    <property type="term" value="F:DNA-binding transcription factor activity"/>
    <property type="evidence" value="ECO:0007669"/>
    <property type="project" value="TreeGrafter"/>
</dbReference>
<dbReference type="Proteomes" id="UP000261811">
    <property type="component" value="Unassembled WGS sequence"/>
</dbReference>
<evidence type="ECO:0000313" key="5">
    <source>
        <dbReference type="Proteomes" id="UP000261811"/>
    </source>
</evidence>